<name>A0ABW1EK38_9BACT</name>
<dbReference type="InterPro" id="IPR036249">
    <property type="entry name" value="Thioredoxin-like_sf"/>
</dbReference>
<dbReference type="Pfam" id="PF02630">
    <property type="entry name" value="SCO1-SenC"/>
    <property type="match status" value="1"/>
</dbReference>
<dbReference type="Gene3D" id="2.40.50.320">
    <property type="entry name" value="Copper binding periplasmic protein CusF"/>
    <property type="match status" value="1"/>
</dbReference>
<accession>A0ABW1EK38</accession>
<dbReference type="Pfam" id="PF11604">
    <property type="entry name" value="CusF_Ec"/>
    <property type="match status" value="1"/>
</dbReference>
<sequence>MRSMRGRVTAGMMLLLCCVAAGAEQRHAATGVVLEVDAAHRTMTVSCDAIAGYMDAMEMPFSVHSGKALTGLKPGDGIRFMIEKHGGTLYAENIIAGTTVSNQSEPMQAEQLTELKTMLRSTAKVIAVGEKVPDFALTDQAGKTVHLAEMQGKVVALTFGYSRCPNPNYCFRLSNNLSKVEKRFHAQAGKDLVLITIMIDPEHDKGATLAEYAAVWRADPERWHFLTGPLPEIQQIAGGFGENFWRVDGTLTHSLHTVVIDRDGRLAANLEGNQFTPQALGDLIGSVMSRQ</sequence>
<evidence type="ECO:0000256" key="3">
    <source>
        <dbReference type="SAM" id="SignalP"/>
    </source>
</evidence>
<dbReference type="InterPro" id="IPR013766">
    <property type="entry name" value="Thioredoxin_domain"/>
</dbReference>
<reference evidence="6" key="1">
    <citation type="journal article" date="2019" name="Int. J. Syst. Evol. Microbiol.">
        <title>The Global Catalogue of Microorganisms (GCM) 10K type strain sequencing project: providing services to taxonomists for standard genome sequencing and annotation.</title>
        <authorList>
            <consortium name="The Broad Institute Genomics Platform"/>
            <consortium name="The Broad Institute Genome Sequencing Center for Infectious Disease"/>
            <person name="Wu L."/>
            <person name="Ma J."/>
        </authorList>
    </citation>
    <scope>NUCLEOTIDE SEQUENCE [LARGE SCALE GENOMIC DNA]</scope>
    <source>
        <strain evidence="6">JCM 4087</strain>
    </source>
</reference>
<dbReference type="EMBL" id="JBHSPH010000008">
    <property type="protein sequence ID" value="MFC5864137.1"/>
    <property type="molecule type" value="Genomic_DNA"/>
</dbReference>
<comment type="similarity">
    <text evidence="1">Belongs to the SCO1/2 family.</text>
</comment>
<evidence type="ECO:0000313" key="5">
    <source>
        <dbReference type="EMBL" id="MFC5864137.1"/>
    </source>
</evidence>
<dbReference type="Gene3D" id="3.40.30.10">
    <property type="entry name" value="Glutaredoxin"/>
    <property type="match status" value="1"/>
</dbReference>
<dbReference type="RefSeq" id="WP_263340777.1">
    <property type="nucleotide sequence ID" value="NZ_JAGSYH010000006.1"/>
</dbReference>
<gene>
    <name evidence="5" type="ORF">ACFPT7_17655</name>
</gene>
<evidence type="ECO:0000313" key="6">
    <source>
        <dbReference type="Proteomes" id="UP001596091"/>
    </source>
</evidence>
<keyword evidence="2" id="KW-0186">Copper</keyword>
<keyword evidence="6" id="KW-1185">Reference proteome</keyword>
<dbReference type="CDD" id="cd02968">
    <property type="entry name" value="SCO"/>
    <property type="match status" value="1"/>
</dbReference>
<dbReference type="PROSITE" id="PS51352">
    <property type="entry name" value="THIOREDOXIN_2"/>
    <property type="match status" value="1"/>
</dbReference>
<feature type="domain" description="Thioredoxin" evidence="4">
    <location>
        <begin position="126"/>
        <end position="289"/>
    </location>
</feature>
<proteinExistence type="inferred from homology"/>
<evidence type="ECO:0000256" key="1">
    <source>
        <dbReference type="ARBA" id="ARBA00010996"/>
    </source>
</evidence>
<dbReference type="SUPFAM" id="SSF52833">
    <property type="entry name" value="Thioredoxin-like"/>
    <property type="match status" value="1"/>
</dbReference>
<protein>
    <submittedName>
        <fullName evidence="5">SCO family protein</fullName>
    </submittedName>
</protein>
<organism evidence="5 6">
    <name type="scientific">Acidicapsa dinghuensis</name>
    <dbReference type="NCBI Taxonomy" id="2218256"/>
    <lineage>
        <taxon>Bacteria</taxon>
        <taxon>Pseudomonadati</taxon>
        <taxon>Acidobacteriota</taxon>
        <taxon>Terriglobia</taxon>
        <taxon>Terriglobales</taxon>
        <taxon>Acidobacteriaceae</taxon>
        <taxon>Acidicapsa</taxon>
    </lineage>
</organism>
<dbReference type="Proteomes" id="UP001596091">
    <property type="component" value="Unassembled WGS sequence"/>
</dbReference>
<comment type="caution">
    <text evidence="5">The sequence shown here is derived from an EMBL/GenBank/DDBJ whole genome shotgun (WGS) entry which is preliminary data.</text>
</comment>
<dbReference type="PANTHER" id="PTHR12151">
    <property type="entry name" value="ELECTRON TRANSPORT PROTIN SCO1/SENC FAMILY MEMBER"/>
    <property type="match status" value="1"/>
</dbReference>
<evidence type="ECO:0000256" key="2">
    <source>
        <dbReference type="ARBA" id="ARBA00023008"/>
    </source>
</evidence>
<dbReference type="InterPro" id="IPR003782">
    <property type="entry name" value="SCO1/SenC"/>
</dbReference>
<dbReference type="InterPro" id="IPR021647">
    <property type="entry name" value="CusF_Ec"/>
</dbReference>
<dbReference type="InterPro" id="IPR042230">
    <property type="entry name" value="CusF_sf"/>
</dbReference>
<feature type="signal peptide" evidence="3">
    <location>
        <begin position="1"/>
        <end position="23"/>
    </location>
</feature>
<keyword evidence="3" id="KW-0732">Signal</keyword>
<dbReference type="PANTHER" id="PTHR12151:SF25">
    <property type="entry name" value="LINALOOL DEHYDRATASE_ISOMERASE DOMAIN-CONTAINING PROTEIN"/>
    <property type="match status" value="1"/>
</dbReference>
<feature type="chain" id="PRO_5046792722" evidence="3">
    <location>
        <begin position="24"/>
        <end position="291"/>
    </location>
</feature>
<evidence type="ECO:0000259" key="4">
    <source>
        <dbReference type="PROSITE" id="PS51352"/>
    </source>
</evidence>